<organism evidence="7 8">
    <name type="scientific">Punctularia strigosozonata (strain HHB-11173)</name>
    <name type="common">White-rot fungus</name>
    <dbReference type="NCBI Taxonomy" id="741275"/>
    <lineage>
        <taxon>Eukaryota</taxon>
        <taxon>Fungi</taxon>
        <taxon>Dikarya</taxon>
        <taxon>Basidiomycota</taxon>
        <taxon>Agaricomycotina</taxon>
        <taxon>Agaricomycetes</taxon>
        <taxon>Corticiales</taxon>
        <taxon>Punctulariaceae</taxon>
        <taxon>Punctularia</taxon>
    </lineage>
</organism>
<keyword evidence="4" id="KW-0560">Oxidoreductase</keyword>
<dbReference type="RefSeq" id="XP_007388733.1">
    <property type="nucleotide sequence ID" value="XM_007388671.1"/>
</dbReference>
<evidence type="ECO:0000256" key="3">
    <source>
        <dbReference type="ARBA" id="ARBA00022827"/>
    </source>
</evidence>
<feature type="signal peptide" evidence="5">
    <location>
        <begin position="1"/>
        <end position="23"/>
    </location>
</feature>
<dbReference type="PANTHER" id="PTHR42973">
    <property type="entry name" value="BINDING OXIDOREDUCTASE, PUTATIVE (AFU_ORTHOLOGUE AFUA_1G17690)-RELATED"/>
    <property type="match status" value="1"/>
</dbReference>
<dbReference type="InterPro" id="IPR006094">
    <property type="entry name" value="Oxid_FAD_bind_N"/>
</dbReference>
<dbReference type="KEGG" id="psq:PUNSTDRAFT_116690"/>
<dbReference type="GO" id="GO:0071949">
    <property type="term" value="F:FAD binding"/>
    <property type="evidence" value="ECO:0007669"/>
    <property type="project" value="InterPro"/>
</dbReference>
<dbReference type="InterPro" id="IPR016166">
    <property type="entry name" value="FAD-bd_PCMH"/>
</dbReference>
<dbReference type="OrthoDB" id="2151789at2759"/>
<dbReference type="PANTHER" id="PTHR42973:SF13">
    <property type="entry name" value="FAD-BINDING PCMH-TYPE DOMAIN-CONTAINING PROTEIN"/>
    <property type="match status" value="1"/>
</dbReference>
<dbReference type="EMBL" id="JH687557">
    <property type="protein sequence ID" value="EIN03944.1"/>
    <property type="molecule type" value="Genomic_DNA"/>
</dbReference>
<evidence type="ECO:0000256" key="2">
    <source>
        <dbReference type="ARBA" id="ARBA00022630"/>
    </source>
</evidence>
<evidence type="ECO:0000259" key="6">
    <source>
        <dbReference type="PROSITE" id="PS51387"/>
    </source>
</evidence>
<dbReference type="AlphaFoldDB" id="R7S252"/>
<evidence type="ECO:0000256" key="5">
    <source>
        <dbReference type="SAM" id="SignalP"/>
    </source>
</evidence>
<dbReference type="HOGENOM" id="CLU_018354_1_0_1"/>
<reference evidence="8" key="1">
    <citation type="journal article" date="2012" name="Science">
        <title>The Paleozoic origin of enzymatic lignin decomposition reconstructed from 31 fungal genomes.</title>
        <authorList>
            <person name="Floudas D."/>
            <person name="Binder M."/>
            <person name="Riley R."/>
            <person name="Barry K."/>
            <person name="Blanchette R.A."/>
            <person name="Henrissat B."/>
            <person name="Martinez A.T."/>
            <person name="Otillar R."/>
            <person name="Spatafora J.W."/>
            <person name="Yadav J.S."/>
            <person name="Aerts A."/>
            <person name="Benoit I."/>
            <person name="Boyd A."/>
            <person name="Carlson A."/>
            <person name="Copeland A."/>
            <person name="Coutinho P.M."/>
            <person name="de Vries R.P."/>
            <person name="Ferreira P."/>
            <person name="Findley K."/>
            <person name="Foster B."/>
            <person name="Gaskell J."/>
            <person name="Glotzer D."/>
            <person name="Gorecki P."/>
            <person name="Heitman J."/>
            <person name="Hesse C."/>
            <person name="Hori C."/>
            <person name="Igarashi K."/>
            <person name="Jurgens J.A."/>
            <person name="Kallen N."/>
            <person name="Kersten P."/>
            <person name="Kohler A."/>
            <person name="Kuees U."/>
            <person name="Kumar T.K.A."/>
            <person name="Kuo A."/>
            <person name="LaButti K."/>
            <person name="Larrondo L.F."/>
            <person name="Lindquist E."/>
            <person name="Ling A."/>
            <person name="Lombard V."/>
            <person name="Lucas S."/>
            <person name="Lundell T."/>
            <person name="Martin R."/>
            <person name="McLaughlin D.J."/>
            <person name="Morgenstern I."/>
            <person name="Morin E."/>
            <person name="Murat C."/>
            <person name="Nagy L.G."/>
            <person name="Nolan M."/>
            <person name="Ohm R.A."/>
            <person name="Patyshakuliyeva A."/>
            <person name="Rokas A."/>
            <person name="Ruiz-Duenas F.J."/>
            <person name="Sabat G."/>
            <person name="Salamov A."/>
            <person name="Samejima M."/>
            <person name="Schmutz J."/>
            <person name="Slot J.C."/>
            <person name="St John F."/>
            <person name="Stenlid J."/>
            <person name="Sun H."/>
            <person name="Sun S."/>
            <person name="Syed K."/>
            <person name="Tsang A."/>
            <person name="Wiebenga A."/>
            <person name="Young D."/>
            <person name="Pisabarro A."/>
            <person name="Eastwood D.C."/>
            <person name="Martin F."/>
            <person name="Cullen D."/>
            <person name="Grigoriev I.V."/>
            <person name="Hibbett D.S."/>
        </authorList>
    </citation>
    <scope>NUCLEOTIDE SEQUENCE [LARGE SCALE GENOMIC DNA]</scope>
    <source>
        <strain evidence="8">HHB-11173 SS5</strain>
    </source>
</reference>
<dbReference type="Pfam" id="PF01565">
    <property type="entry name" value="FAD_binding_4"/>
    <property type="match status" value="1"/>
</dbReference>
<evidence type="ECO:0000313" key="8">
    <source>
        <dbReference type="Proteomes" id="UP000054196"/>
    </source>
</evidence>
<comment type="similarity">
    <text evidence="1">Belongs to the oxygen-dependent FAD-linked oxidoreductase family.</text>
</comment>
<evidence type="ECO:0000313" key="7">
    <source>
        <dbReference type="EMBL" id="EIN03944.1"/>
    </source>
</evidence>
<dbReference type="InterPro" id="IPR012951">
    <property type="entry name" value="BBE"/>
</dbReference>
<evidence type="ECO:0000256" key="4">
    <source>
        <dbReference type="ARBA" id="ARBA00023002"/>
    </source>
</evidence>
<dbReference type="InterPro" id="IPR050416">
    <property type="entry name" value="FAD-linked_Oxidoreductase"/>
</dbReference>
<dbReference type="InterPro" id="IPR016169">
    <property type="entry name" value="FAD-bd_PCMH_sub2"/>
</dbReference>
<protein>
    <submittedName>
        <fullName evidence="7">FAD-binding domain-containing protein</fullName>
    </submittedName>
</protein>
<dbReference type="SUPFAM" id="SSF56176">
    <property type="entry name" value="FAD-binding/transporter-associated domain-like"/>
    <property type="match status" value="1"/>
</dbReference>
<dbReference type="PROSITE" id="PS51387">
    <property type="entry name" value="FAD_PCMH"/>
    <property type="match status" value="1"/>
</dbReference>
<keyword evidence="2" id="KW-0285">Flavoprotein</keyword>
<feature type="domain" description="FAD-binding PCMH-type" evidence="6">
    <location>
        <begin position="64"/>
        <end position="234"/>
    </location>
</feature>
<sequence length="501" mass="52757">MTRTHRSLALAILGLAFLSVAGASSNNASAVCQLISRTLSSASEIFFPGSPQYAEDNAHYTISSTQNSTCTVEPGNVSDVAKIIKILADTRPPFGVKSGGHSTNPTFSSTSGVEVALTRLNGIDYDAASQTVAVGTGLVFDDVYAALAPHNVTVAGGRVTGIGVGGFTLGGGYSWKANQHGLTIDTVVAYELVLPSGHVVNVTSSSHPDLFFGLKGGGNNFGIVTKITFRVFPQGEVWGGLLTTLDIKSAVAATANFSEKSTDPKAAVLSSIGFANDTVIVSLQLFYDGPTPPPGLFDAFIALSGTALQSNLKTSSFLDFLMNDSPGSTDFRTRYNHIPVTDYSVELLNALTNESMVAANALQALHPNDTFIVIFTAEPFLPDILDHSGPSPLPNLPPTAYPPSRARRYLPTNTNIFWTQASSDASVNQVVFDAEANIRAKAAELGQPVGLTEPNVAKYPNYAAIGSSLESLYGTNLPTLKAIKEKYDPENVMGLAGGWKL</sequence>
<dbReference type="Proteomes" id="UP000054196">
    <property type="component" value="Unassembled WGS sequence"/>
</dbReference>
<name>R7S252_PUNST</name>
<dbReference type="eggNOG" id="KOG1231">
    <property type="taxonomic scope" value="Eukaryota"/>
</dbReference>
<dbReference type="Gene3D" id="3.30.465.10">
    <property type="match status" value="1"/>
</dbReference>
<accession>R7S252</accession>
<gene>
    <name evidence="7" type="ORF">PUNSTDRAFT_116690</name>
</gene>
<dbReference type="OMA" id="MLITFEY"/>
<evidence type="ECO:0000256" key="1">
    <source>
        <dbReference type="ARBA" id="ARBA00005466"/>
    </source>
</evidence>
<dbReference type="GeneID" id="18876833"/>
<dbReference type="InterPro" id="IPR036318">
    <property type="entry name" value="FAD-bd_PCMH-like_sf"/>
</dbReference>
<keyword evidence="3" id="KW-0274">FAD</keyword>
<proteinExistence type="inferred from homology"/>
<dbReference type="GO" id="GO:0016491">
    <property type="term" value="F:oxidoreductase activity"/>
    <property type="evidence" value="ECO:0007669"/>
    <property type="project" value="UniProtKB-KW"/>
</dbReference>
<dbReference type="Pfam" id="PF08031">
    <property type="entry name" value="BBE"/>
    <property type="match status" value="1"/>
</dbReference>
<keyword evidence="8" id="KW-1185">Reference proteome</keyword>
<feature type="chain" id="PRO_5004443708" evidence="5">
    <location>
        <begin position="24"/>
        <end position="501"/>
    </location>
</feature>
<keyword evidence="5" id="KW-0732">Signal</keyword>